<keyword evidence="2 4" id="KW-0202">Cytokine</keyword>
<dbReference type="EMBL" id="WEKX01002067">
    <property type="protein sequence ID" value="NWI85333.1"/>
    <property type="molecule type" value="Genomic_DNA"/>
</dbReference>
<keyword evidence="4" id="KW-0145">Chemotaxis</keyword>
<comment type="caution">
    <text evidence="6">The sequence shown here is derived from an EMBL/GenBank/DDBJ whole genome shotgun (WGS) entry which is preliminary data.</text>
</comment>
<dbReference type="Proteomes" id="UP000633448">
    <property type="component" value="Unassembled WGS sequence"/>
</dbReference>
<reference evidence="6" key="1">
    <citation type="submission" date="2019-10" db="EMBL/GenBank/DDBJ databases">
        <title>Bird 10,000 Genomes (B10K) Project - Family phase.</title>
        <authorList>
            <person name="Zhang G."/>
        </authorList>
    </citation>
    <scope>NUCLEOTIDE SEQUENCE</scope>
    <source>
        <strain evidence="6">B10K-DU-002-53</strain>
        <tissue evidence="6">Muscle</tissue>
    </source>
</reference>
<proteinExistence type="inferred from homology"/>
<dbReference type="SUPFAM" id="SSF54117">
    <property type="entry name" value="Interleukin 8-like chemokines"/>
    <property type="match status" value="1"/>
</dbReference>
<comment type="subcellular location">
    <subcellularLocation>
        <location evidence="4">Secreted</location>
    </subcellularLocation>
</comment>
<dbReference type="GO" id="GO:0008009">
    <property type="term" value="F:chemokine activity"/>
    <property type="evidence" value="ECO:0007669"/>
    <property type="project" value="InterPro"/>
</dbReference>
<keyword evidence="4" id="KW-0964">Secreted</keyword>
<dbReference type="Gene3D" id="2.40.50.40">
    <property type="match status" value="1"/>
</dbReference>
<evidence type="ECO:0000313" key="7">
    <source>
        <dbReference type="Proteomes" id="UP000633448"/>
    </source>
</evidence>
<dbReference type="GO" id="GO:0006955">
    <property type="term" value="P:immune response"/>
    <property type="evidence" value="ECO:0007669"/>
    <property type="project" value="InterPro"/>
</dbReference>
<evidence type="ECO:0000256" key="2">
    <source>
        <dbReference type="ARBA" id="ARBA00022514"/>
    </source>
</evidence>
<name>A0A851EY18_PITSO</name>
<feature type="non-terminal residue" evidence="6">
    <location>
        <position position="1"/>
    </location>
</feature>
<dbReference type="Pfam" id="PF00048">
    <property type="entry name" value="IL8"/>
    <property type="match status" value="1"/>
</dbReference>
<dbReference type="PANTHER" id="PTHR12015">
    <property type="entry name" value="SMALL INDUCIBLE CYTOKINE A"/>
    <property type="match status" value="1"/>
</dbReference>
<dbReference type="SMART" id="SM00199">
    <property type="entry name" value="SCY"/>
    <property type="match status" value="1"/>
</dbReference>
<gene>
    <name evidence="6" type="primary">Ccl14</name>
    <name evidence="6" type="ORF">PITSOR_R09025</name>
</gene>
<keyword evidence="7" id="KW-1185">Reference proteome</keyword>
<dbReference type="OrthoDB" id="9892424at2759"/>
<dbReference type="CDD" id="cd00272">
    <property type="entry name" value="Chemokine_CC"/>
    <property type="match status" value="1"/>
</dbReference>
<organism evidence="6 7">
    <name type="scientific">Pitta sordida</name>
    <name type="common">Hooded pitta</name>
    <dbReference type="NCBI Taxonomy" id="9163"/>
    <lineage>
        <taxon>Eukaryota</taxon>
        <taxon>Metazoa</taxon>
        <taxon>Chordata</taxon>
        <taxon>Craniata</taxon>
        <taxon>Vertebrata</taxon>
        <taxon>Euteleostomi</taxon>
        <taxon>Archelosauria</taxon>
        <taxon>Archosauria</taxon>
        <taxon>Dinosauria</taxon>
        <taxon>Saurischia</taxon>
        <taxon>Theropoda</taxon>
        <taxon>Coelurosauria</taxon>
        <taxon>Aves</taxon>
        <taxon>Neognathae</taxon>
        <taxon>Neoaves</taxon>
        <taxon>Telluraves</taxon>
        <taxon>Australaves</taxon>
        <taxon>Passeriformes</taxon>
        <taxon>Pittidae</taxon>
        <taxon>Pitta</taxon>
    </lineage>
</organism>
<dbReference type="InterPro" id="IPR001811">
    <property type="entry name" value="Chemokine_IL8-like_dom"/>
</dbReference>
<comment type="similarity">
    <text evidence="1 4">Belongs to the intercrine beta (chemokine CC) family.</text>
</comment>
<dbReference type="InterPro" id="IPR036048">
    <property type="entry name" value="Interleukin_8-like_sf"/>
</dbReference>
<evidence type="ECO:0000259" key="5">
    <source>
        <dbReference type="SMART" id="SM00199"/>
    </source>
</evidence>
<evidence type="ECO:0000256" key="1">
    <source>
        <dbReference type="ARBA" id="ARBA00010868"/>
    </source>
</evidence>
<feature type="non-terminal residue" evidence="6">
    <location>
        <position position="67"/>
    </location>
</feature>
<accession>A0A851EY18</accession>
<dbReference type="InterPro" id="IPR000827">
    <property type="entry name" value="Chemokine_CC_CS"/>
</dbReference>
<dbReference type="PROSITE" id="PS00472">
    <property type="entry name" value="SMALL_CYTOKINES_CC"/>
    <property type="match status" value="1"/>
</dbReference>
<dbReference type="AlphaFoldDB" id="A0A851EY18"/>
<dbReference type="GO" id="GO:0005615">
    <property type="term" value="C:extracellular space"/>
    <property type="evidence" value="ECO:0007669"/>
    <property type="project" value="UniProtKB-KW"/>
</dbReference>
<evidence type="ECO:0000256" key="3">
    <source>
        <dbReference type="ARBA" id="ARBA00023157"/>
    </source>
</evidence>
<feature type="domain" description="Chemokine interleukin-8-like" evidence="5">
    <location>
        <begin position="4"/>
        <end position="62"/>
    </location>
</feature>
<protein>
    <recommendedName>
        <fullName evidence="4">C-C motif chemokine</fullName>
    </recommendedName>
</protein>
<sequence>PYSPVECCFSYAKGPLRLTNLENFYQTPSECFSPAIVFEIKNGNKVCANPEDSWVRRAVGRLQKKKG</sequence>
<keyword evidence="3" id="KW-1015">Disulfide bond</keyword>
<evidence type="ECO:0000256" key="4">
    <source>
        <dbReference type="RuleBase" id="RU361150"/>
    </source>
</evidence>
<dbReference type="InterPro" id="IPR039809">
    <property type="entry name" value="Chemokine_b/g/d"/>
</dbReference>
<evidence type="ECO:0000313" key="6">
    <source>
        <dbReference type="EMBL" id="NWI85333.1"/>
    </source>
</evidence>